<dbReference type="Gene3D" id="3.40.50.150">
    <property type="entry name" value="Vaccinia Virus protein VP39"/>
    <property type="match status" value="1"/>
</dbReference>
<evidence type="ECO:0000256" key="1">
    <source>
        <dbReference type="SAM" id="MobiDB-lite"/>
    </source>
</evidence>
<proteinExistence type="predicted"/>
<comment type="caution">
    <text evidence="2">The sequence shown here is derived from an EMBL/GenBank/DDBJ whole genome shotgun (WGS) entry which is preliminary data.</text>
</comment>
<dbReference type="EMBL" id="JAACJO010000002">
    <property type="protein sequence ID" value="KAF5361791.1"/>
    <property type="molecule type" value="Genomic_DNA"/>
</dbReference>
<keyword evidence="3" id="KW-1185">Reference proteome</keyword>
<dbReference type="InterPro" id="IPR029063">
    <property type="entry name" value="SAM-dependent_MTases_sf"/>
</dbReference>
<sequence>MTTPVSTIRSQPSQSNTSLPPGDGNAHEHDDNPEDILFDALQTLYDYQPVTFTSAGASYTYTYPRSLTSSSIKITLRTPDTDAVNWSLHASSVWIASTQLANGINFLRIDHHLQRIGSGGDGTKEDPERPLRLLELGASAGLPSILIARVFPDVSVVASDYPDSNIIRTLTQNIRDNGAEANCHAAPFGWGTDPSPLFSLGKADGVYVGFDLIIAADTLWNPDLHSIFIDTLQRTLRRDRHSRVHLVAGLHTGRYTIDSFLRSIRGVGFRVLEIMEREVTAAGGGEKAGSRQWDVARAEYEEEKDRRGWVIWIEICWEECYVS</sequence>
<dbReference type="InterPro" id="IPR019410">
    <property type="entry name" value="Methyltransf_16"/>
</dbReference>
<organism evidence="2 3">
    <name type="scientific">Leucocoprinus leucothites</name>
    <dbReference type="NCBI Taxonomy" id="201217"/>
    <lineage>
        <taxon>Eukaryota</taxon>
        <taxon>Fungi</taxon>
        <taxon>Dikarya</taxon>
        <taxon>Basidiomycota</taxon>
        <taxon>Agaricomycotina</taxon>
        <taxon>Agaricomycetes</taxon>
        <taxon>Agaricomycetidae</taxon>
        <taxon>Agaricales</taxon>
        <taxon>Agaricineae</taxon>
        <taxon>Agaricaceae</taxon>
        <taxon>Leucocoprinus</taxon>
    </lineage>
</organism>
<dbReference type="Proteomes" id="UP000559027">
    <property type="component" value="Unassembled WGS sequence"/>
</dbReference>
<name>A0A8H5LLM7_9AGAR</name>
<evidence type="ECO:0000313" key="3">
    <source>
        <dbReference type="Proteomes" id="UP000559027"/>
    </source>
</evidence>
<protein>
    <recommendedName>
        <fullName evidence="4">Nicotinamide N-methyltransferase</fullName>
    </recommendedName>
</protein>
<gene>
    <name evidence="2" type="ORF">D9756_002315</name>
</gene>
<dbReference type="OrthoDB" id="273771at2759"/>
<accession>A0A8H5LLM7</accession>
<dbReference type="PANTHER" id="PTHR14614:SF104">
    <property type="entry name" value="N-METHYLTRANSFERASE, PUTATIVE (AFU_ORTHOLOGUE AFUA_1G17750)-RELATED"/>
    <property type="match status" value="1"/>
</dbReference>
<feature type="compositionally biased region" description="Polar residues" evidence="1">
    <location>
        <begin position="1"/>
        <end position="19"/>
    </location>
</feature>
<dbReference type="GO" id="GO:0005737">
    <property type="term" value="C:cytoplasm"/>
    <property type="evidence" value="ECO:0007669"/>
    <property type="project" value="TreeGrafter"/>
</dbReference>
<dbReference type="Pfam" id="PF10294">
    <property type="entry name" value="Methyltransf_16"/>
    <property type="match status" value="1"/>
</dbReference>
<evidence type="ECO:0008006" key="4">
    <source>
        <dbReference type="Google" id="ProtNLM"/>
    </source>
</evidence>
<reference evidence="2 3" key="1">
    <citation type="journal article" date="2020" name="ISME J.">
        <title>Uncovering the hidden diversity of litter-decomposition mechanisms in mushroom-forming fungi.</title>
        <authorList>
            <person name="Floudas D."/>
            <person name="Bentzer J."/>
            <person name="Ahren D."/>
            <person name="Johansson T."/>
            <person name="Persson P."/>
            <person name="Tunlid A."/>
        </authorList>
    </citation>
    <scope>NUCLEOTIDE SEQUENCE [LARGE SCALE GENOMIC DNA]</scope>
    <source>
        <strain evidence="2 3">CBS 146.42</strain>
    </source>
</reference>
<dbReference type="PANTHER" id="PTHR14614">
    <property type="entry name" value="HEPATOCELLULAR CARCINOMA-ASSOCIATED ANTIGEN"/>
    <property type="match status" value="1"/>
</dbReference>
<dbReference type="GO" id="GO:0008757">
    <property type="term" value="F:S-adenosylmethionine-dependent methyltransferase activity"/>
    <property type="evidence" value="ECO:0007669"/>
    <property type="project" value="UniProtKB-ARBA"/>
</dbReference>
<dbReference type="AlphaFoldDB" id="A0A8H5LLM7"/>
<evidence type="ECO:0000313" key="2">
    <source>
        <dbReference type="EMBL" id="KAF5361791.1"/>
    </source>
</evidence>
<feature type="region of interest" description="Disordered" evidence="1">
    <location>
        <begin position="1"/>
        <end position="32"/>
    </location>
</feature>
<dbReference type="SUPFAM" id="SSF53335">
    <property type="entry name" value="S-adenosyl-L-methionine-dependent methyltransferases"/>
    <property type="match status" value="1"/>
</dbReference>